<dbReference type="PROSITE" id="PS51257">
    <property type="entry name" value="PROKAR_LIPOPROTEIN"/>
    <property type="match status" value="1"/>
</dbReference>
<sequence length="100" mass="10471">MATKIRAALAQVLWLACALCALVLAVGALLVALDANTSNALVDAVLQAATVVDLDVFSRKEGIKQFGGEGAEVKNALFNWGLGAIAWLVVGRILDRIVKP</sequence>
<evidence type="ECO:0000313" key="2">
    <source>
        <dbReference type="EMBL" id="CAB4925800.1"/>
    </source>
</evidence>
<keyword evidence="1" id="KW-0472">Membrane</keyword>
<protein>
    <submittedName>
        <fullName evidence="2">Unannotated protein</fullName>
    </submittedName>
</protein>
<dbReference type="AlphaFoldDB" id="A0A6J7I548"/>
<proteinExistence type="predicted"/>
<reference evidence="2" key="1">
    <citation type="submission" date="2020-05" db="EMBL/GenBank/DDBJ databases">
        <authorList>
            <person name="Chiriac C."/>
            <person name="Salcher M."/>
            <person name="Ghai R."/>
            <person name="Kavagutti S V."/>
        </authorList>
    </citation>
    <scope>NUCLEOTIDE SEQUENCE</scope>
</reference>
<keyword evidence="1" id="KW-0812">Transmembrane</keyword>
<evidence type="ECO:0000256" key="1">
    <source>
        <dbReference type="SAM" id="Phobius"/>
    </source>
</evidence>
<dbReference type="EMBL" id="CAFBMW010000005">
    <property type="protein sequence ID" value="CAB4925800.1"/>
    <property type="molecule type" value="Genomic_DNA"/>
</dbReference>
<name>A0A6J7I548_9ZZZZ</name>
<feature type="transmembrane region" description="Helical" evidence="1">
    <location>
        <begin position="12"/>
        <end position="33"/>
    </location>
</feature>
<gene>
    <name evidence="2" type="ORF">UFOPK3662_00914</name>
</gene>
<accession>A0A6J7I548</accession>
<feature type="transmembrane region" description="Helical" evidence="1">
    <location>
        <begin position="77"/>
        <end position="94"/>
    </location>
</feature>
<organism evidence="2">
    <name type="scientific">freshwater metagenome</name>
    <dbReference type="NCBI Taxonomy" id="449393"/>
    <lineage>
        <taxon>unclassified sequences</taxon>
        <taxon>metagenomes</taxon>
        <taxon>ecological metagenomes</taxon>
    </lineage>
</organism>
<keyword evidence="1" id="KW-1133">Transmembrane helix</keyword>